<dbReference type="EMBL" id="CP040846">
    <property type="protein sequence ID" value="QDA32047.1"/>
    <property type="molecule type" value="Genomic_DNA"/>
</dbReference>
<feature type="transmembrane region" description="Helical" evidence="2">
    <location>
        <begin position="6"/>
        <end position="24"/>
    </location>
</feature>
<reference evidence="3 4" key="1">
    <citation type="submission" date="2019-06" db="EMBL/GenBank/DDBJ databases">
        <title>Thermococcus indicus sp. nov., a Fe(III)-reducing hyperthermophilic archaeon isolated from the Onnuri vent field of the Central Indian Ocean ridge.</title>
        <authorList>
            <person name="Lim J.K."/>
            <person name="Kim Y.J."/>
            <person name="Kwon K.K."/>
        </authorList>
    </citation>
    <scope>NUCLEOTIDE SEQUENCE [LARGE SCALE GENOMIC DNA]</scope>
    <source>
        <strain evidence="3 4">IOH1</strain>
    </source>
</reference>
<dbReference type="RefSeq" id="WP_139681369.1">
    <property type="nucleotide sequence ID" value="NZ_CP040846.1"/>
</dbReference>
<keyword evidence="4" id="KW-1185">Reference proteome</keyword>
<keyword evidence="2" id="KW-1133">Transmembrane helix</keyword>
<evidence type="ECO:0000313" key="3">
    <source>
        <dbReference type="EMBL" id="QDA32047.1"/>
    </source>
</evidence>
<accession>A0A4Y5SMA4</accession>
<dbReference type="AlphaFoldDB" id="A0A4Y5SMA4"/>
<keyword evidence="2" id="KW-0472">Membrane</keyword>
<evidence type="ECO:0000256" key="1">
    <source>
        <dbReference type="SAM" id="MobiDB-lite"/>
    </source>
</evidence>
<evidence type="ECO:0000256" key="2">
    <source>
        <dbReference type="SAM" id="Phobius"/>
    </source>
</evidence>
<dbReference type="OrthoDB" id="372954at2157"/>
<dbReference type="Proteomes" id="UP000306007">
    <property type="component" value="Chromosome"/>
</dbReference>
<name>A0A4Y5SMA4_9EURY</name>
<feature type="compositionally biased region" description="Polar residues" evidence="1">
    <location>
        <begin position="52"/>
        <end position="70"/>
    </location>
</feature>
<feature type="region of interest" description="Disordered" evidence="1">
    <location>
        <begin position="52"/>
        <end position="72"/>
    </location>
</feature>
<protein>
    <submittedName>
        <fullName evidence="3">Uncharacterized protein</fullName>
    </submittedName>
</protein>
<sequence>MGDCLLRGIAGLVVVGFIVLMFLATTWEWGLVQHGATSEEKVAIPLSFSNDSSASIPANTVESTSPSVFSGESREQVPSMSEELKPLNLSQEEALQLRTSLQNFTQSLWDSISTYGYDNVTIALATSIASLPMLPECENLSGYQNLTAYSEEVSNLTVALHKYKNLAEGLSKDYGIELPYLNDREIRKLKNTLKPSQVEDMFMMCSFARDYNRLIIAAGQVVPGDRDTYSAFYERLFVVGLELIFMKENVAYKVSYKLVGNLLWKTHLFHVIYRYGGSTALKVVMSTMHWEIRGLINRYFEAFGDNPEMVEELISKIDDPDWVRAQVSSLGELLGNKTKELIGNKTDLVDKLKGLFGSDGG</sequence>
<dbReference type="GeneID" id="40475745"/>
<proteinExistence type="predicted"/>
<gene>
    <name evidence="3" type="ORF">FH039_11135</name>
</gene>
<keyword evidence="2" id="KW-0812">Transmembrane</keyword>
<evidence type="ECO:0000313" key="4">
    <source>
        <dbReference type="Proteomes" id="UP000306007"/>
    </source>
</evidence>
<organism evidence="3 4">
    <name type="scientific">Thermococcus indicus</name>
    <dbReference type="NCBI Taxonomy" id="2586643"/>
    <lineage>
        <taxon>Archaea</taxon>
        <taxon>Methanobacteriati</taxon>
        <taxon>Methanobacteriota</taxon>
        <taxon>Thermococci</taxon>
        <taxon>Thermococcales</taxon>
        <taxon>Thermococcaceae</taxon>
        <taxon>Thermococcus</taxon>
    </lineage>
</organism>
<dbReference type="KEGG" id="tic:FH039_11135"/>